<dbReference type="EMBL" id="SRJC01000001">
    <property type="protein sequence ID" value="TGB03690.1"/>
    <property type="molecule type" value="Genomic_DNA"/>
</dbReference>
<dbReference type="Gene3D" id="3.40.630.30">
    <property type="match status" value="1"/>
</dbReference>
<dbReference type="Proteomes" id="UP000297982">
    <property type="component" value="Unassembled WGS sequence"/>
</dbReference>
<keyword evidence="2" id="KW-0808">Transferase</keyword>
<dbReference type="AlphaFoldDB" id="A0A4Z0H0Q0"/>
<proteinExistence type="predicted"/>
<dbReference type="InterPro" id="IPR051531">
    <property type="entry name" value="N-acetyltransferase"/>
</dbReference>
<feature type="domain" description="N-acetyltransferase" evidence="1">
    <location>
        <begin position="28"/>
        <end position="199"/>
    </location>
</feature>
<dbReference type="InterPro" id="IPR000182">
    <property type="entry name" value="GNAT_dom"/>
</dbReference>
<evidence type="ECO:0000259" key="1">
    <source>
        <dbReference type="PROSITE" id="PS51186"/>
    </source>
</evidence>
<comment type="caution">
    <text evidence="2">The sequence shown here is derived from an EMBL/GenBank/DDBJ whole genome shotgun (WGS) entry which is preliminary data.</text>
</comment>
<gene>
    <name evidence="2" type="ORF">E4663_01410</name>
</gene>
<dbReference type="SUPFAM" id="SSF55729">
    <property type="entry name" value="Acyl-CoA N-acyltransferases (Nat)"/>
    <property type="match status" value="1"/>
</dbReference>
<evidence type="ECO:0000313" key="2">
    <source>
        <dbReference type="EMBL" id="TGB03690.1"/>
    </source>
</evidence>
<organism evidence="2 3">
    <name type="scientific">Halobacillus salinus</name>
    <dbReference type="NCBI Taxonomy" id="192814"/>
    <lineage>
        <taxon>Bacteria</taxon>
        <taxon>Bacillati</taxon>
        <taxon>Bacillota</taxon>
        <taxon>Bacilli</taxon>
        <taxon>Bacillales</taxon>
        <taxon>Bacillaceae</taxon>
        <taxon>Halobacillus</taxon>
    </lineage>
</organism>
<dbReference type="Pfam" id="PF13302">
    <property type="entry name" value="Acetyltransf_3"/>
    <property type="match status" value="1"/>
</dbReference>
<dbReference type="STRING" id="192814.GCA_900166575_00577"/>
<keyword evidence="3" id="KW-1185">Reference proteome</keyword>
<protein>
    <submittedName>
        <fullName evidence="2">N-acetyltransferase</fullName>
    </submittedName>
</protein>
<dbReference type="PANTHER" id="PTHR43792">
    <property type="entry name" value="GNAT FAMILY, PUTATIVE (AFU_ORTHOLOGUE AFUA_3G00765)-RELATED-RELATED"/>
    <property type="match status" value="1"/>
</dbReference>
<dbReference type="GO" id="GO:0016747">
    <property type="term" value="F:acyltransferase activity, transferring groups other than amino-acyl groups"/>
    <property type="evidence" value="ECO:0007669"/>
    <property type="project" value="InterPro"/>
</dbReference>
<reference evidence="2 3" key="1">
    <citation type="journal article" date="2003" name="Int. J. Syst. Evol. Microbiol.">
        <title>Halobacillus salinus sp. nov., isolated from a salt lake on the coast of the East Sea in Korea.</title>
        <authorList>
            <person name="Yoon J.H."/>
            <person name="Kang K.H."/>
            <person name="Park Y.H."/>
        </authorList>
    </citation>
    <scope>NUCLEOTIDE SEQUENCE [LARGE SCALE GENOMIC DNA]</scope>
    <source>
        <strain evidence="2 3">HSL-3</strain>
    </source>
</reference>
<sequence length="199" mass="23238">MLRNIRIGDDRLQETRERFDASSKTDRLQIRPLQKSDYETWLQGFTNRYPSQYRHDAGQIDMSECTEEWFGGLVDKHQELASNDTAHVFGVFRIEDGKHIGMVDFSTLARDNFQWGRLGYTIHNQFWRQGYGKEAVGAALQIAFTDLGFHRIEAHINTDNDASVRLAESVGMEYECTRKGFINEFEEWTDHLVFYKNAQ</sequence>
<name>A0A4Z0H0Q0_9BACI</name>
<dbReference type="CDD" id="cd04301">
    <property type="entry name" value="NAT_SF"/>
    <property type="match status" value="1"/>
</dbReference>
<dbReference type="InterPro" id="IPR016181">
    <property type="entry name" value="Acyl_CoA_acyltransferase"/>
</dbReference>
<evidence type="ECO:0000313" key="3">
    <source>
        <dbReference type="Proteomes" id="UP000297982"/>
    </source>
</evidence>
<accession>A0A4Z0H0Q0</accession>
<dbReference type="PROSITE" id="PS51186">
    <property type="entry name" value="GNAT"/>
    <property type="match status" value="1"/>
</dbReference>